<comment type="pathway">
    <text evidence="1">Amino-acid biosynthesis; L-isoleucine biosynthesis; L-isoleucine from 2-oxobutanoate: step 4/4.</text>
</comment>
<evidence type="ECO:0000256" key="5">
    <source>
        <dbReference type="ARBA" id="ARBA00013053"/>
    </source>
</evidence>
<dbReference type="PANTHER" id="PTHR42743">
    <property type="entry name" value="AMINO-ACID AMINOTRANSFERASE"/>
    <property type="match status" value="1"/>
</dbReference>
<keyword evidence="9" id="KW-0032">Aminotransferase</keyword>
<dbReference type="InterPro" id="IPR043132">
    <property type="entry name" value="BCAT-like_C"/>
</dbReference>
<evidence type="ECO:0000256" key="7">
    <source>
        <dbReference type="ARBA" id="ARBA00048798"/>
    </source>
</evidence>
<evidence type="ECO:0000256" key="6">
    <source>
        <dbReference type="ARBA" id="ARBA00048212"/>
    </source>
</evidence>
<dbReference type="Gene3D" id="3.20.10.10">
    <property type="entry name" value="D-amino Acid Aminotransferase, subunit A, domain 2"/>
    <property type="match status" value="1"/>
</dbReference>
<dbReference type="GO" id="GO:0008483">
    <property type="term" value="F:transaminase activity"/>
    <property type="evidence" value="ECO:0007669"/>
    <property type="project" value="UniProtKB-KW"/>
</dbReference>
<evidence type="ECO:0000313" key="10">
    <source>
        <dbReference type="Proteomes" id="UP000649799"/>
    </source>
</evidence>
<comment type="catalytic activity">
    <reaction evidence="7">
        <text>L-isoleucine + 2-oxoglutarate = (S)-3-methyl-2-oxopentanoate + L-glutamate</text>
        <dbReference type="Rhea" id="RHEA:24801"/>
        <dbReference type="ChEBI" id="CHEBI:16810"/>
        <dbReference type="ChEBI" id="CHEBI:29985"/>
        <dbReference type="ChEBI" id="CHEBI:35146"/>
        <dbReference type="ChEBI" id="CHEBI:58045"/>
        <dbReference type="EC" id="2.6.1.42"/>
    </reaction>
</comment>
<dbReference type="Gene3D" id="3.30.470.10">
    <property type="match status" value="1"/>
</dbReference>
<dbReference type="InterPro" id="IPR043131">
    <property type="entry name" value="BCAT-like_N"/>
</dbReference>
<comment type="pathway">
    <text evidence="2">Amino-acid biosynthesis; L-valine biosynthesis; L-valine from pyruvate: step 4/4.</text>
</comment>
<proteinExistence type="inferred from homology"/>
<evidence type="ECO:0000313" key="9">
    <source>
        <dbReference type="EMBL" id="NHE58290.1"/>
    </source>
</evidence>
<keyword evidence="9" id="KW-0808">Transferase</keyword>
<reference evidence="9 10" key="1">
    <citation type="submission" date="2020-03" db="EMBL/GenBank/DDBJ databases">
        <title>Cyclobacterium plantarum sp. nov., a marine bacterium isolated from a coastal-marine wetland.</title>
        <authorList>
            <person name="Sanchez-Porro C."/>
            <person name="Ventosa A."/>
            <person name="Amoozegar M."/>
        </authorList>
    </citation>
    <scope>NUCLEOTIDE SEQUENCE [LARGE SCALE GENOMIC DNA]</scope>
    <source>
        <strain evidence="9 10">GBPx2</strain>
    </source>
</reference>
<dbReference type="SUPFAM" id="SSF56752">
    <property type="entry name" value="D-aminoacid aminotransferase-like PLP-dependent enzymes"/>
    <property type="match status" value="1"/>
</dbReference>
<dbReference type="EMBL" id="JAANYN010000006">
    <property type="protein sequence ID" value="NHE58290.1"/>
    <property type="molecule type" value="Genomic_DNA"/>
</dbReference>
<dbReference type="EC" id="2.6.1.42" evidence="5"/>
<evidence type="ECO:0000256" key="3">
    <source>
        <dbReference type="ARBA" id="ARBA00005072"/>
    </source>
</evidence>
<comment type="similarity">
    <text evidence="4">Belongs to the class-IV pyridoxal-phosphate-dependent aminotransferase family.</text>
</comment>
<dbReference type="RefSeq" id="WP_166148505.1">
    <property type="nucleotide sequence ID" value="NZ_JAANYN010000006.1"/>
</dbReference>
<comment type="catalytic activity">
    <reaction evidence="6">
        <text>L-valine + 2-oxoglutarate = 3-methyl-2-oxobutanoate + L-glutamate</text>
        <dbReference type="Rhea" id="RHEA:24813"/>
        <dbReference type="ChEBI" id="CHEBI:11851"/>
        <dbReference type="ChEBI" id="CHEBI:16810"/>
        <dbReference type="ChEBI" id="CHEBI:29985"/>
        <dbReference type="ChEBI" id="CHEBI:57762"/>
        <dbReference type="EC" id="2.6.1.42"/>
    </reaction>
</comment>
<name>A0ABX0H8R8_9BACT</name>
<evidence type="ECO:0000256" key="4">
    <source>
        <dbReference type="ARBA" id="ARBA00009320"/>
    </source>
</evidence>
<dbReference type="InterPro" id="IPR050571">
    <property type="entry name" value="Class-IV_PLP-Dep_Aminotrnsfr"/>
</dbReference>
<dbReference type="InterPro" id="IPR001544">
    <property type="entry name" value="Aminotrans_IV"/>
</dbReference>
<evidence type="ECO:0000256" key="1">
    <source>
        <dbReference type="ARBA" id="ARBA00004824"/>
    </source>
</evidence>
<comment type="catalytic activity">
    <reaction evidence="8">
        <text>L-leucine + 2-oxoglutarate = 4-methyl-2-oxopentanoate + L-glutamate</text>
        <dbReference type="Rhea" id="RHEA:18321"/>
        <dbReference type="ChEBI" id="CHEBI:16810"/>
        <dbReference type="ChEBI" id="CHEBI:17865"/>
        <dbReference type="ChEBI" id="CHEBI:29985"/>
        <dbReference type="ChEBI" id="CHEBI:57427"/>
        <dbReference type="EC" id="2.6.1.42"/>
    </reaction>
</comment>
<accession>A0ABX0H8R8</accession>
<dbReference type="Pfam" id="PF01063">
    <property type="entry name" value="Aminotran_4"/>
    <property type="match status" value="1"/>
</dbReference>
<gene>
    <name evidence="9" type="ORF">G9Q97_15875</name>
</gene>
<comment type="caution">
    <text evidence="9">The sequence shown here is derived from an EMBL/GenBank/DDBJ whole genome shotgun (WGS) entry which is preliminary data.</text>
</comment>
<dbReference type="InterPro" id="IPR036038">
    <property type="entry name" value="Aminotransferase-like"/>
</dbReference>
<evidence type="ECO:0000256" key="8">
    <source>
        <dbReference type="ARBA" id="ARBA00049229"/>
    </source>
</evidence>
<sequence length="278" mass="31309">MKPYCFAENKIIASEKASVHPLDIGLIRGYGIFDFFRTVGHHPLFLEDYLIRFTLSANKAGLPLAYSIQELRDIIYRLIEKNNHQDGGIRMVLTGGISPNHFLPAQGKLFIFCEPLMLPSQEKYAKGVKLLSVDYVRPLPAIKTTNYTYPCWLSLDWKAQGAEDVVYHHNGRVSESSRSNIFLVKHGQIYTPQRDILWGITRKKVMELAAQTSLSEFSLEDLLDADEVFISSTTKRILPITQIDAVKIGDGLPGAFTKKLMTDFLAMETEHAEAGKMG</sequence>
<organism evidence="9 10">
    <name type="scientific">Cyclobacterium plantarum</name>
    <dbReference type="NCBI Taxonomy" id="2716263"/>
    <lineage>
        <taxon>Bacteria</taxon>
        <taxon>Pseudomonadati</taxon>
        <taxon>Bacteroidota</taxon>
        <taxon>Cytophagia</taxon>
        <taxon>Cytophagales</taxon>
        <taxon>Cyclobacteriaceae</taxon>
        <taxon>Cyclobacterium</taxon>
    </lineage>
</organism>
<comment type="pathway">
    <text evidence="3">Amino-acid biosynthesis; L-leucine biosynthesis; L-leucine from 3-methyl-2-oxobutanoate: step 4/4.</text>
</comment>
<dbReference type="PANTHER" id="PTHR42743:SF11">
    <property type="entry name" value="AMINODEOXYCHORISMATE LYASE"/>
    <property type="match status" value="1"/>
</dbReference>
<evidence type="ECO:0000256" key="2">
    <source>
        <dbReference type="ARBA" id="ARBA00004931"/>
    </source>
</evidence>
<dbReference type="Proteomes" id="UP000649799">
    <property type="component" value="Unassembled WGS sequence"/>
</dbReference>
<protein>
    <recommendedName>
        <fullName evidence="5">branched-chain-amino-acid transaminase</fullName>
        <ecNumber evidence="5">2.6.1.42</ecNumber>
    </recommendedName>
</protein>
<keyword evidence="10" id="KW-1185">Reference proteome</keyword>